<dbReference type="InterPro" id="IPR032808">
    <property type="entry name" value="DoxX"/>
</dbReference>
<organism evidence="8 9">
    <name type="scientific">Galactobacter valiniphilus</name>
    <dbReference type="NCBI Taxonomy" id="2676122"/>
    <lineage>
        <taxon>Bacteria</taxon>
        <taxon>Bacillati</taxon>
        <taxon>Actinomycetota</taxon>
        <taxon>Actinomycetes</taxon>
        <taxon>Micrococcales</taxon>
        <taxon>Micrococcaceae</taxon>
        <taxon>Galactobacter</taxon>
    </lineage>
</organism>
<accession>A0A399J7D2</accession>
<evidence type="ECO:0000313" key="8">
    <source>
        <dbReference type="EMBL" id="RII41388.1"/>
    </source>
</evidence>
<evidence type="ECO:0000256" key="2">
    <source>
        <dbReference type="ARBA" id="ARBA00006679"/>
    </source>
</evidence>
<protein>
    <submittedName>
        <fullName evidence="8">DoxX family protein</fullName>
    </submittedName>
</protein>
<keyword evidence="9" id="KW-1185">Reference proteome</keyword>
<dbReference type="AlphaFoldDB" id="A0A399J7D2"/>
<evidence type="ECO:0000256" key="4">
    <source>
        <dbReference type="ARBA" id="ARBA00022692"/>
    </source>
</evidence>
<keyword evidence="5 7" id="KW-1133">Transmembrane helix</keyword>
<comment type="subcellular location">
    <subcellularLocation>
        <location evidence="1">Cell membrane</location>
        <topology evidence="1">Multi-pass membrane protein</topology>
    </subcellularLocation>
</comment>
<dbReference type="PANTHER" id="PTHR33452">
    <property type="entry name" value="OXIDOREDUCTASE CATD-RELATED"/>
    <property type="match status" value="1"/>
</dbReference>
<evidence type="ECO:0000256" key="5">
    <source>
        <dbReference type="ARBA" id="ARBA00022989"/>
    </source>
</evidence>
<dbReference type="Proteomes" id="UP000265419">
    <property type="component" value="Unassembled WGS sequence"/>
</dbReference>
<dbReference type="InterPro" id="IPR051907">
    <property type="entry name" value="DoxX-like_oxidoreductase"/>
</dbReference>
<comment type="similarity">
    <text evidence="2">Belongs to the DoxX family.</text>
</comment>
<feature type="transmembrane region" description="Helical" evidence="7">
    <location>
        <begin position="108"/>
        <end position="129"/>
    </location>
</feature>
<evidence type="ECO:0000313" key="9">
    <source>
        <dbReference type="Proteomes" id="UP000265419"/>
    </source>
</evidence>
<proteinExistence type="inferred from homology"/>
<evidence type="ECO:0000256" key="3">
    <source>
        <dbReference type="ARBA" id="ARBA00022475"/>
    </source>
</evidence>
<evidence type="ECO:0000256" key="6">
    <source>
        <dbReference type="ARBA" id="ARBA00023136"/>
    </source>
</evidence>
<feature type="transmembrane region" description="Helical" evidence="7">
    <location>
        <begin position="78"/>
        <end position="102"/>
    </location>
</feature>
<dbReference type="GO" id="GO:0005886">
    <property type="term" value="C:plasma membrane"/>
    <property type="evidence" value="ECO:0007669"/>
    <property type="project" value="UniProtKB-SubCell"/>
</dbReference>
<dbReference type="Pfam" id="PF07681">
    <property type="entry name" value="DoxX"/>
    <property type="match status" value="1"/>
</dbReference>
<dbReference type="PANTHER" id="PTHR33452:SF1">
    <property type="entry name" value="INNER MEMBRANE PROTEIN YPHA-RELATED"/>
    <property type="match status" value="1"/>
</dbReference>
<keyword evidence="4 7" id="KW-0812">Transmembrane</keyword>
<dbReference type="RefSeq" id="WP_119425508.1">
    <property type="nucleotide sequence ID" value="NZ_QQXK01000028.1"/>
</dbReference>
<feature type="transmembrane region" description="Helical" evidence="7">
    <location>
        <begin position="51"/>
        <end position="71"/>
    </location>
</feature>
<keyword evidence="3" id="KW-1003">Cell membrane</keyword>
<sequence>MKPTSWTTDVALLILRAVTGALMLAHGAQKVFEFTPAGTGASFEQMGVPLGSVAGPFIAYAELIGGALLILGLATRVVAAVFVADMLGALFIVHLPAGVFAADGGYELVALLGAASLALLVAGAGRFSLDAALMARRAARPGREGVVA</sequence>
<dbReference type="EMBL" id="QQXK01000028">
    <property type="protein sequence ID" value="RII41388.1"/>
    <property type="molecule type" value="Genomic_DNA"/>
</dbReference>
<reference evidence="8 9" key="1">
    <citation type="submission" date="2018-07" db="EMBL/GenBank/DDBJ databases">
        <title>Arthrobacter sp. nov., isolated from raw cow's milk with high bacterial count.</title>
        <authorList>
            <person name="Hahne J."/>
            <person name="Isele D."/>
            <person name="Lipski A."/>
        </authorList>
    </citation>
    <scope>NUCLEOTIDE SEQUENCE [LARGE SCALE GENOMIC DNA]</scope>
    <source>
        <strain evidence="8 9">JZ R-35</strain>
    </source>
</reference>
<evidence type="ECO:0000256" key="1">
    <source>
        <dbReference type="ARBA" id="ARBA00004651"/>
    </source>
</evidence>
<keyword evidence="6 7" id="KW-0472">Membrane</keyword>
<gene>
    <name evidence="8" type="ORF">DWB68_12765</name>
</gene>
<evidence type="ECO:0000256" key="7">
    <source>
        <dbReference type="SAM" id="Phobius"/>
    </source>
</evidence>
<comment type="caution">
    <text evidence="8">The sequence shown here is derived from an EMBL/GenBank/DDBJ whole genome shotgun (WGS) entry which is preliminary data.</text>
</comment>
<name>A0A399J7D2_9MICC</name>